<dbReference type="SUPFAM" id="SSF56176">
    <property type="entry name" value="FAD-binding/transporter-associated domain-like"/>
    <property type="match status" value="1"/>
</dbReference>
<name>A0A5C3QXI0_9AGAR</name>
<feature type="signal peptide" evidence="3">
    <location>
        <begin position="1"/>
        <end position="21"/>
    </location>
</feature>
<evidence type="ECO:0000256" key="3">
    <source>
        <dbReference type="SAM" id="SignalP"/>
    </source>
</evidence>
<evidence type="ECO:0000256" key="2">
    <source>
        <dbReference type="ARBA" id="ARBA00023002"/>
    </source>
</evidence>
<gene>
    <name evidence="5" type="ORF">BDV98DRAFT_558817</name>
</gene>
<feature type="chain" id="PRO_5022731523" evidence="3">
    <location>
        <begin position="22"/>
        <end position="563"/>
    </location>
</feature>
<comment type="similarity">
    <text evidence="1">Belongs to the oxygen-dependent FAD-linked oxidoreductase family.</text>
</comment>
<dbReference type="InterPro" id="IPR036318">
    <property type="entry name" value="FAD-bd_PCMH-like_sf"/>
</dbReference>
<evidence type="ECO:0000313" key="6">
    <source>
        <dbReference type="Proteomes" id="UP000305067"/>
    </source>
</evidence>
<dbReference type="InterPro" id="IPR012951">
    <property type="entry name" value="BBE"/>
</dbReference>
<dbReference type="Pfam" id="PF01565">
    <property type="entry name" value="FAD_binding_4"/>
    <property type="match status" value="1"/>
</dbReference>
<dbReference type="Proteomes" id="UP000305067">
    <property type="component" value="Unassembled WGS sequence"/>
</dbReference>
<evidence type="ECO:0000313" key="5">
    <source>
        <dbReference type="EMBL" id="TFL06088.1"/>
    </source>
</evidence>
<evidence type="ECO:0000259" key="4">
    <source>
        <dbReference type="PROSITE" id="PS51387"/>
    </source>
</evidence>
<dbReference type="GO" id="GO:0016491">
    <property type="term" value="F:oxidoreductase activity"/>
    <property type="evidence" value="ECO:0007669"/>
    <property type="project" value="UniProtKB-KW"/>
</dbReference>
<sequence>MKTGLVFSLSLISTLTATARATVSWDQVRAKFGDSASQGRPYSKPCYDSWNSSECVSIRDNYLLAAPRTTNAGARIQTQWETCHTTGEQCLLDFTNPNNRGAVDSSRCALGSVPKYFIDVRNHKQVQEAFHFSRNTGIPIVIDNTGHDYKGRSSGPGTLALWTHNLQDISLDDAFVAEGCPASYQAVTMGAGVQFSKLYAFAEANNVTVVGGSDASVGASGGWLMGGGHGALSNTLGLGVDRVLQFKIVTPDGKYRTANACQNKDLFFALRGGGGGTFGVVLETTIKASPQVTLQAVFLTFSGTIEHTKELWSVMIDNGLKWAEEGWGGYSTFGAFIYITPLLTPCEADESMKPIAQLGERLKAQGATNVSLVQAQFDSWLQWYSVFSKANKAMSGVSLPLASRLINKGSFKTEESREALLEALVAAYHVTPRMILLATAPASFAGDGQTSVTEAWRDSIYHITAVSSWQWNATKVDKLAGYKRVSQSIDNLRKITPDAAYSNECDVYEPNHEETLWGSNYRKLLAVKRKYDPDHLLDCWHCVGWDKNSPRFRCYFSEEELQA</sequence>
<dbReference type="AlphaFoldDB" id="A0A5C3QXI0"/>
<dbReference type="EMBL" id="ML178815">
    <property type="protein sequence ID" value="TFL06088.1"/>
    <property type="molecule type" value="Genomic_DNA"/>
</dbReference>
<feature type="domain" description="FAD-binding PCMH-type" evidence="4">
    <location>
        <begin position="110"/>
        <end position="291"/>
    </location>
</feature>
<dbReference type="STRING" id="1884261.A0A5C3QXI0"/>
<dbReference type="PANTHER" id="PTHR13878:SF91">
    <property type="entry name" value="FAD BINDING DOMAIN PROTEIN (AFU_ORTHOLOGUE AFUA_6G12070)-RELATED"/>
    <property type="match status" value="1"/>
</dbReference>
<dbReference type="OrthoDB" id="9983560at2759"/>
<proteinExistence type="inferred from homology"/>
<dbReference type="InterPro" id="IPR050432">
    <property type="entry name" value="FAD-linked_Oxidoreductases_BP"/>
</dbReference>
<organism evidence="5 6">
    <name type="scientific">Pterulicium gracile</name>
    <dbReference type="NCBI Taxonomy" id="1884261"/>
    <lineage>
        <taxon>Eukaryota</taxon>
        <taxon>Fungi</taxon>
        <taxon>Dikarya</taxon>
        <taxon>Basidiomycota</taxon>
        <taxon>Agaricomycotina</taxon>
        <taxon>Agaricomycetes</taxon>
        <taxon>Agaricomycetidae</taxon>
        <taxon>Agaricales</taxon>
        <taxon>Pleurotineae</taxon>
        <taxon>Pterulaceae</taxon>
        <taxon>Pterulicium</taxon>
    </lineage>
</organism>
<dbReference type="PANTHER" id="PTHR13878">
    <property type="entry name" value="GULONOLACTONE OXIDASE"/>
    <property type="match status" value="1"/>
</dbReference>
<reference evidence="5 6" key="1">
    <citation type="journal article" date="2019" name="Nat. Ecol. Evol.">
        <title>Megaphylogeny resolves global patterns of mushroom evolution.</title>
        <authorList>
            <person name="Varga T."/>
            <person name="Krizsan K."/>
            <person name="Foldi C."/>
            <person name="Dima B."/>
            <person name="Sanchez-Garcia M."/>
            <person name="Sanchez-Ramirez S."/>
            <person name="Szollosi G.J."/>
            <person name="Szarkandi J.G."/>
            <person name="Papp V."/>
            <person name="Albert L."/>
            <person name="Andreopoulos W."/>
            <person name="Angelini C."/>
            <person name="Antonin V."/>
            <person name="Barry K.W."/>
            <person name="Bougher N.L."/>
            <person name="Buchanan P."/>
            <person name="Buyck B."/>
            <person name="Bense V."/>
            <person name="Catcheside P."/>
            <person name="Chovatia M."/>
            <person name="Cooper J."/>
            <person name="Damon W."/>
            <person name="Desjardin D."/>
            <person name="Finy P."/>
            <person name="Geml J."/>
            <person name="Haridas S."/>
            <person name="Hughes K."/>
            <person name="Justo A."/>
            <person name="Karasinski D."/>
            <person name="Kautmanova I."/>
            <person name="Kiss B."/>
            <person name="Kocsube S."/>
            <person name="Kotiranta H."/>
            <person name="LaButti K.M."/>
            <person name="Lechner B.E."/>
            <person name="Liimatainen K."/>
            <person name="Lipzen A."/>
            <person name="Lukacs Z."/>
            <person name="Mihaltcheva S."/>
            <person name="Morgado L.N."/>
            <person name="Niskanen T."/>
            <person name="Noordeloos M.E."/>
            <person name="Ohm R.A."/>
            <person name="Ortiz-Santana B."/>
            <person name="Ovrebo C."/>
            <person name="Racz N."/>
            <person name="Riley R."/>
            <person name="Savchenko A."/>
            <person name="Shiryaev A."/>
            <person name="Soop K."/>
            <person name="Spirin V."/>
            <person name="Szebenyi C."/>
            <person name="Tomsovsky M."/>
            <person name="Tulloss R.E."/>
            <person name="Uehling J."/>
            <person name="Grigoriev I.V."/>
            <person name="Vagvolgyi C."/>
            <person name="Papp T."/>
            <person name="Martin F.M."/>
            <person name="Miettinen O."/>
            <person name="Hibbett D.S."/>
            <person name="Nagy L.G."/>
        </authorList>
    </citation>
    <scope>NUCLEOTIDE SEQUENCE [LARGE SCALE GENOMIC DNA]</scope>
    <source>
        <strain evidence="5 6">CBS 309.79</strain>
    </source>
</reference>
<keyword evidence="2" id="KW-0560">Oxidoreductase</keyword>
<dbReference type="Pfam" id="PF08031">
    <property type="entry name" value="BBE"/>
    <property type="match status" value="1"/>
</dbReference>
<dbReference type="InterPro" id="IPR006094">
    <property type="entry name" value="Oxid_FAD_bind_N"/>
</dbReference>
<dbReference type="InterPro" id="IPR016169">
    <property type="entry name" value="FAD-bd_PCMH_sub2"/>
</dbReference>
<protein>
    <submittedName>
        <fullName evidence="5">FAD binding domain-containing protein</fullName>
    </submittedName>
</protein>
<dbReference type="InterPro" id="IPR016166">
    <property type="entry name" value="FAD-bd_PCMH"/>
</dbReference>
<dbReference type="PROSITE" id="PS51387">
    <property type="entry name" value="FAD_PCMH"/>
    <property type="match status" value="1"/>
</dbReference>
<keyword evidence="6" id="KW-1185">Reference proteome</keyword>
<dbReference type="Gene3D" id="3.30.465.10">
    <property type="match status" value="2"/>
</dbReference>
<dbReference type="GO" id="GO:0071949">
    <property type="term" value="F:FAD binding"/>
    <property type="evidence" value="ECO:0007669"/>
    <property type="project" value="InterPro"/>
</dbReference>
<accession>A0A5C3QXI0</accession>
<keyword evidence="3" id="KW-0732">Signal</keyword>
<evidence type="ECO:0000256" key="1">
    <source>
        <dbReference type="ARBA" id="ARBA00005466"/>
    </source>
</evidence>